<comment type="caution">
    <text evidence="8">The sequence shown here is derived from an EMBL/GenBank/DDBJ whole genome shotgun (WGS) entry which is preliminary data.</text>
</comment>
<dbReference type="GO" id="GO:0016020">
    <property type="term" value="C:membrane"/>
    <property type="evidence" value="ECO:0007669"/>
    <property type="project" value="UniProtKB-SubCell"/>
</dbReference>
<comment type="subcellular location">
    <subcellularLocation>
        <location evidence="1">Membrane</location>
        <topology evidence="1">Multi-pass membrane protein</topology>
    </subcellularLocation>
</comment>
<evidence type="ECO:0000313" key="8">
    <source>
        <dbReference type="EMBL" id="CAE7280060.1"/>
    </source>
</evidence>
<feature type="transmembrane region" description="Helical" evidence="6">
    <location>
        <begin position="69"/>
        <end position="92"/>
    </location>
</feature>
<dbReference type="AlphaFoldDB" id="A0A812MZU5"/>
<dbReference type="OrthoDB" id="66620at2759"/>
<evidence type="ECO:0000256" key="1">
    <source>
        <dbReference type="ARBA" id="ARBA00004141"/>
    </source>
</evidence>
<name>A0A812MZU5_9DINO</name>
<evidence type="ECO:0000259" key="7">
    <source>
        <dbReference type="Pfam" id="PF01061"/>
    </source>
</evidence>
<dbReference type="InterPro" id="IPR013525">
    <property type="entry name" value="ABC2_TM"/>
</dbReference>
<dbReference type="Proteomes" id="UP000604046">
    <property type="component" value="Unassembled WGS sequence"/>
</dbReference>
<feature type="domain" description="ABC-2 type transporter transmembrane" evidence="7">
    <location>
        <begin position="1"/>
        <end position="149"/>
    </location>
</feature>
<keyword evidence="5 6" id="KW-0472">Membrane</keyword>
<evidence type="ECO:0000313" key="9">
    <source>
        <dbReference type="Proteomes" id="UP000604046"/>
    </source>
</evidence>
<keyword evidence="9" id="KW-1185">Reference proteome</keyword>
<evidence type="ECO:0000256" key="6">
    <source>
        <dbReference type="SAM" id="Phobius"/>
    </source>
</evidence>
<dbReference type="PANTHER" id="PTHR48041">
    <property type="entry name" value="ABC TRANSPORTER G FAMILY MEMBER 28"/>
    <property type="match status" value="1"/>
</dbReference>
<evidence type="ECO:0000256" key="4">
    <source>
        <dbReference type="ARBA" id="ARBA00022989"/>
    </source>
</evidence>
<dbReference type="GO" id="GO:0140359">
    <property type="term" value="F:ABC-type transporter activity"/>
    <property type="evidence" value="ECO:0007669"/>
    <property type="project" value="InterPro"/>
</dbReference>
<protein>
    <submittedName>
        <fullName evidence="8">ABCG7 protein</fullName>
    </submittedName>
</protein>
<keyword evidence="3 6" id="KW-0812">Transmembrane</keyword>
<keyword evidence="4 6" id="KW-1133">Transmembrane helix</keyword>
<dbReference type="Pfam" id="PF01061">
    <property type="entry name" value="ABC2_membrane"/>
    <property type="match status" value="1"/>
</dbReference>
<sequence>MAFLAMARAVDRFAKERAIVKRERLARLYGGGVYLLSKAVTELPLDALSAVLFAAIVHKICGLHARREAVLLSFALVATAASTLGLAVGAAASTAERAVALGGPVMIVHMLTGVIDPAGQVGHSANQFMQMLHSLSPIRYAIEALCVAELHGLDLARSAADAPRMGGLALVRSGDEVLRRLGVTNDFESCADWLLRLSALHLLVAAVALAVNAPGRSRP</sequence>
<dbReference type="PANTHER" id="PTHR48041:SF139">
    <property type="entry name" value="PROTEIN SCARLET"/>
    <property type="match status" value="1"/>
</dbReference>
<dbReference type="InterPro" id="IPR050352">
    <property type="entry name" value="ABCG_transporters"/>
</dbReference>
<accession>A0A812MZU5</accession>
<gene>
    <name evidence="8" type="primary">ABCG7</name>
    <name evidence="8" type="ORF">SNAT2548_LOCUS14849</name>
</gene>
<keyword evidence="2" id="KW-0813">Transport</keyword>
<organism evidence="8 9">
    <name type="scientific">Symbiodinium natans</name>
    <dbReference type="NCBI Taxonomy" id="878477"/>
    <lineage>
        <taxon>Eukaryota</taxon>
        <taxon>Sar</taxon>
        <taxon>Alveolata</taxon>
        <taxon>Dinophyceae</taxon>
        <taxon>Suessiales</taxon>
        <taxon>Symbiodiniaceae</taxon>
        <taxon>Symbiodinium</taxon>
    </lineage>
</organism>
<evidence type="ECO:0000256" key="3">
    <source>
        <dbReference type="ARBA" id="ARBA00022692"/>
    </source>
</evidence>
<evidence type="ECO:0000256" key="5">
    <source>
        <dbReference type="ARBA" id="ARBA00023136"/>
    </source>
</evidence>
<dbReference type="EMBL" id="CAJNDS010001791">
    <property type="protein sequence ID" value="CAE7280060.1"/>
    <property type="molecule type" value="Genomic_DNA"/>
</dbReference>
<reference evidence="8" key="1">
    <citation type="submission" date="2021-02" db="EMBL/GenBank/DDBJ databases">
        <authorList>
            <person name="Dougan E. K."/>
            <person name="Rhodes N."/>
            <person name="Thang M."/>
            <person name="Chan C."/>
        </authorList>
    </citation>
    <scope>NUCLEOTIDE SEQUENCE</scope>
</reference>
<proteinExistence type="predicted"/>
<evidence type="ECO:0000256" key="2">
    <source>
        <dbReference type="ARBA" id="ARBA00022448"/>
    </source>
</evidence>